<comment type="caution">
    <text evidence="2">The sequence shown here is derived from an EMBL/GenBank/DDBJ whole genome shotgun (WGS) entry which is preliminary data.</text>
</comment>
<protein>
    <recommendedName>
        <fullName evidence="1">Heterokaryon incompatibility domain-containing protein</fullName>
    </recommendedName>
</protein>
<dbReference type="Pfam" id="PF26639">
    <property type="entry name" value="Het-6_barrel"/>
    <property type="match status" value="1"/>
</dbReference>
<reference evidence="2 3" key="1">
    <citation type="submission" date="2019-06" db="EMBL/GenBank/DDBJ databases">
        <title>Draft genome sequence of the filamentous fungus Phialemoniopsis curvata isolated from diesel fuel.</title>
        <authorList>
            <person name="Varaljay V.A."/>
            <person name="Lyon W.J."/>
            <person name="Crouch A.L."/>
            <person name="Drake C.E."/>
            <person name="Hollomon J.M."/>
            <person name="Nadeau L.J."/>
            <person name="Nunn H.S."/>
            <person name="Stevenson B.S."/>
            <person name="Bojanowski C.L."/>
            <person name="Crookes-Goodson W.J."/>
        </authorList>
    </citation>
    <scope>NUCLEOTIDE SEQUENCE [LARGE SCALE GENOMIC DNA]</scope>
    <source>
        <strain evidence="2 3">D216</strain>
    </source>
</reference>
<dbReference type="AlphaFoldDB" id="A0A507BBP2"/>
<dbReference type="Pfam" id="PF06985">
    <property type="entry name" value="HET"/>
    <property type="match status" value="1"/>
</dbReference>
<dbReference type="InParanoid" id="A0A507BBP2"/>
<keyword evidence="3" id="KW-1185">Reference proteome</keyword>
<sequence>MEKPTSYPHRLEGRHIRVLELKPGSAADPLQARLVEVDLDAAGPFEALSYVWGDPRRSLRLRRGAETRLIWADAICINQEDLDECPQQVQLMRDVYSCAERVVVWLGEGGDQSVDLAVSLMGAIYAACEGSAKTAGVDLHAHAVSSRPFEDVALSTLQGDVASLVQETVLARSSKVYVGSLSLPWLTVGVVASWLNTMDILADFNTTPELKDIPYYEAYCMFDTEDVDEANLTQTLKKYRDLKATDPRDKVYGVLGLVNPAADPHVRMIEVDYRRELWEVYGDVVKSTIARTGDLSVLSLVKHVIEFDDNDLFPSWIPRWDSATHVTVMYDEWLEGVWKANGDEHPLGRFNITPSGEVTLKGLEFDTVEWVTGPMDVDEFGDLPPATEHPFVKIWDKCSQGSEDPILLIITLADVLTANLSENWVLLDSLEDDERQQIHGDFVAYLNHLLASSGRQDLLVQPSPGEDDWKRYKLIASRVCDQRRFFVTKRGYHGLGSGSAREGDVLSVLAGGPMLYILRRIEGRFRFLGEAYVDNLMQGEAWQEKDIQHTWTGITLF</sequence>
<gene>
    <name evidence="2" type="ORF">E0L32_000424</name>
</gene>
<evidence type="ECO:0000313" key="2">
    <source>
        <dbReference type="EMBL" id="TPX14030.1"/>
    </source>
</evidence>
<feature type="domain" description="Heterokaryon incompatibility" evidence="1">
    <location>
        <begin position="60"/>
        <end position="122"/>
    </location>
</feature>
<name>A0A507BBP2_9PEZI</name>
<evidence type="ECO:0000313" key="3">
    <source>
        <dbReference type="Proteomes" id="UP000319257"/>
    </source>
</evidence>
<evidence type="ECO:0000259" key="1">
    <source>
        <dbReference type="Pfam" id="PF06985"/>
    </source>
</evidence>
<dbReference type="PANTHER" id="PTHR24148">
    <property type="entry name" value="ANKYRIN REPEAT DOMAIN-CONTAINING PROTEIN 39 HOMOLOG-RELATED"/>
    <property type="match status" value="1"/>
</dbReference>
<dbReference type="InterPro" id="IPR052895">
    <property type="entry name" value="HetReg/Transcr_Mod"/>
</dbReference>
<dbReference type="Proteomes" id="UP000319257">
    <property type="component" value="Unassembled WGS sequence"/>
</dbReference>
<organism evidence="2 3">
    <name type="scientific">Thyridium curvatum</name>
    <dbReference type="NCBI Taxonomy" id="1093900"/>
    <lineage>
        <taxon>Eukaryota</taxon>
        <taxon>Fungi</taxon>
        <taxon>Dikarya</taxon>
        <taxon>Ascomycota</taxon>
        <taxon>Pezizomycotina</taxon>
        <taxon>Sordariomycetes</taxon>
        <taxon>Sordariomycetidae</taxon>
        <taxon>Thyridiales</taxon>
        <taxon>Thyridiaceae</taxon>
        <taxon>Thyridium</taxon>
    </lineage>
</organism>
<dbReference type="EMBL" id="SKBQ01000002">
    <property type="protein sequence ID" value="TPX14030.1"/>
    <property type="molecule type" value="Genomic_DNA"/>
</dbReference>
<proteinExistence type="predicted"/>
<dbReference type="GeneID" id="41967871"/>
<dbReference type="InterPro" id="IPR010730">
    <property type="entry name" value="HET"/>
</dbReference>
<dbReference type="OrthoDB" id="2288928at2759"/>
<dbReference type="RefSeq" id="XP_030995741.1">
    <property type="nucleotide sequence ID" value="XM_031138636.1"/>
</dbReference>
<accession>A0A507BBP2</accession>
<dbReference type="PANTHER" id="PTHR24148:SF73">
    <property type="entry name" value="HET DOMAIN PROTEIN (AFU_ORTHOLOGUE AFUA_8G01020)"/>
    <property type="match status" value="1"/>
</dbReference>